<sequence length="110" mass="12870">MNLDTNFLYPNELISPTNSEIFFLSNCLQQTSPQIKSGLLSQEDLQRIEYIQLLYQKRIELARDGLPWNPSMHAMSFLQKLNSHSVPLIRLLTFFKQIPEFNQLNVDDKV</sequence>
<evidence type="ECO:0000313" key="1">
    <source>
        <dbReference type="EMBL" id="CAF4396079.1"/>
    </source>
</evidence>
<feature type="non-terminal residue" evidence="1">
    <location>
        <position position="1"/>
    </location>
</feature>
<proteinExistence type="predicted"/>
<protein>
    <submittedName>
        <fullName evidence="1">Uncharacterized protein</fullName>
    </submittedName>
</protein>
<gene>
    <name evidence="1" type="ORF">OXD698_LOCUS51191</name>
</gene>
<accession>A0A820P1I6</accession>
<dbReference type="Proteomes" id="UP000663844">
    <property type="component" value="Unassembled WGS sequence"/>
</dbReference>
<name>A0A820P1I6_9BILA</name>
<evidence type="ECO:0000313" key="2">
    <source>
        <dbReference type="Proteomes" id="UP000663844"/>
    </source>
</evidence>
<comment type="caution">
    <text evidence="1">The sequence shown here is derived from an EMBL/GenBank/DDBJ whole genome shotgun (WGS) entry which is preliminary data.</text>
</comment>
<dbReference type="AlphaFoldDB" id="A0A820P1I6"/>
<reference evidence="1" key="1">
    <citation type="submission" date="2021-02" db="EMBL/GenBank/DDBJ databases">
        <authorList>
            <person name="Nowell W R."/>
        </authorList>
    </citation>
    <scope>NUCLEOTIDE SEQUENCE</scope>
</reference>
<organism evidence="1 2">
    <name type="scientific">Adineta steineri</name>
    <dbReference type="NCBI Taxonomy" id="433720"/>
    <lineage>
        <taxon>Eukaryota</taxon>
        <taxon>Metazoa</taxon>
        <taxon>Spiralia</taxon>
        <taxon>Gnathifera</taxon>
        <taxon>Rotifera</taxon>
        <taxon>Eurotatoria</taxon>
        <taxon>Bdelloidea</taxon>
        <taxon>Adinetida</taxon>
        <taxon>Adinetidae</taxon>
        <taxon>Adineta</taxon>
    </lineage>
</organism>
<dbReference type="EMBL" id="CAJOAZ010025826">
    <property type="protein sequence ID" value="CAF4396079.1"/>
    <property type="molecule type" value="Genomic_DNA"/>
</dbReference>